<dbReference type="OrthoDB" id="108782at2"/>
<name>A0A4Q7YW14_9BACT</name>
<sequence length="249" mass="27581">MGLPLRAVNRFMPPAKPESWTGVRSALRWALEAMPLSRPDSVADEAARDRFLAKYDAKHALVESGSHQFTLNVGADDWPLPIPLVDNAGKWYFDGAAGQQEIVYRRIGSNELSAIEVCKGVVAVQRDYAASSHDGHSAGIYAERVVSDAGKQNGLYWETKSGEPTSPAGAMLAQASREGYDTSGNKTPYHGYYYRMLKNPGGFAFLAYPGPVSLQRRHDLCRHPGWCHPRKGSWPAIQRDRGRHRTRSN</sequence>
<gene>
    <name evidence="1" type="ORF">BDD14_2762</name>
</gene>
<organism evidence="1 2">
    <name type="scientific">Edaphobacter modestus</name>
    <dbReference type="NCBI Taxonomy" id="388466"/>
    <lineage>
        <taxon>Bacteria</taxon>
        <taxon>Pseudomonadati</taxon>
        <taxon>Acidobacteriota</taxon>
        <taxon>Terriglobia</taxon>
        <taxon>Terriglobales</taxon>
        <taxon>Acidobacteriaceae</taxon>
        <taxon>Edaphobacter</taxon>
    </lineage>
</organism>
<protein>
    <submittedName>
        <fullName evidence="1">DUF2950 family protein</fullName>
    </submittedName>
</protein>
<comment type="caution">
    <text evidence="1">The sequence shown here is derived from an EMBL/GenBank/DDBJ whole genome shotgun (WGS) entry which is preliminary data.</text>
</comment>
<accession>A0A4Q7YW14</accession>
<dbReference type="InterPro" id="IPR021556">
    <property type="entry name" value="DUF2950"/>
</dbReference>
<evidence type="ECO:0000313" key="2">
    <source>
        <dbReference type="Proteomes" id="UP000292958"/>
    </source>
</evidence>
<evidence type="ECO:0000313" key="1">
    <source>
        <dbReference type="EMBL" id="RZU41255.1"/>
    </source>
</evidence>
<dbReference type="Proteomes" id="UP000292958">
    <property type="component" value="Unassembled WGS sequence"/>
</dbReference>
<dbReference type="Pfam" id="PF11453">
    <property type="entry name" value="DUF2950"/>
    <property type="match status" value="1"/>
</dbReference>
<reference evidence="1 2" key="1">
    <citation type="submission" date="2019-02" db="EMBL/GenBank/DDBJ databases">
        <title>Genomic Encyclopedia of Archaeal and Bacterial Type Strains, Phase II (KMG-II): from individual species to whole genera.</title>
        <authorList>
            <person name="Goeker M."/>
        </authorList>
    </citation>
    <scope>NUCLEOTIDE SEQUENCE [LARGE SCALE GENOMIC DNA]</scope>
    <source>
        <strain evidence="1 2">DSM 18101</strain>
    </source>
</reference>
<dbReference type="AlphaFoldDB" id="A0A4Q7YW14"/>
<dbReference type="EMBL" id="SHKW01000001">
    <property type="protein sequence ID" value="RZU41255.1"/>
    <property type="molecule type" value="Genomic_DNA"/>
</dbReference>
<proteinExistence type="predicted"/>
<keyword evidence="2" id="KW-1185">Reference proteome</keyword>